<feature type="active site" evidence="17">
    <location>
        <position position="199"/>
    </location>
</feature>
<keyword evidence="12 17" id="KW-0573">Peptidoglycan synthesis</keyword>
<evidence type="ECO:0000256" key="15">
    <source>
        <dbReference type="ARBA" id="ARBA00023316"/>
    </source>
</evidence>
<dbReference type="GO" id="GO:0009252">
    <property type="term" value="P:peptidoglycan biosynthetic process"/>
    <property type="evidence" value="ECO:0007669"/>
    <property type="project" value="UniProtKB-UniRule"/>
</dbReference>
<dbReference type="NCBIfam" id="NF010478">
    <property type="entry name" value="PRK13903.1"/>
    <property type="match status" value="1"/>
</dbReference>
<dbReference type="SUPFAM" id="SSF56176">
    <property type="entry name" value="FAD-binding/transporter-associated domain-like"/>
    <property type="match status" value="1"/>
</dbReference>
<dbReference type="AlphaFoldDB" id="A0AAE3ZEZ3"/>
<dbReference type="EC" id="1.3.1.98" evidence="17"/>
<keyword evidence="7 17" id="KW-0132">Cell division</keyword>
<dbReference type="PROSITE" id="PS51387">
    <property type="entry name" value="FAD_PCMH"/>
    <property type="match status" value="1"/>
</dbReference>
<name>A0AAE3ZEZ3_9ACTN</name>
<sequence length="391" mass="40940">MNSSLSGASQPRETAQADTRAPADLQPGRPANLSGDLSSGDALARHTTLRLGGPAAELVVAGHADELAEAVRTADSAGTRLLLLGGGSNLVIADSGFDGRVVRIATRGHRIDSAGDGLVRLTVEAGEDWDEVVAETVRQGLGGLECLSGIPGLTGATPVQNVGAYGVEVSEMLTSVDLLERRTGRVRTVPAEELGLTYRSSLLKHTETAVVLRVRFLLRDDGLSAPIRYGELARALDVDIGDRVSAERARAAVLGLRRGKGMVLDPEDHDTWSAGSFFVNPVLEQGELADALHRIAAGVGSDQRIPRYPAAGTSTKLSAAWLIERAGFTKGYRGPGGRVGLSTKHTLALTNRGSATTDDLLGLAAEVRSGVREHFGVSLGVEPVLVDCALR</sequence>
<accession>A0AAE3ZEZ3</accession>
<evidence type="ECO:0000256" key="6">
    <source>
        <dbReference type="ARBA" id="ARBA00022490"/>
    </source>
</evidence>
<evidence type="ECO:0000256" key="3">
    <source>
        <dbReference type="ARBA" id="ARBA00004496"/>
    </source>
</evidence>
<evidence type="ECO:0000313" key="20">
    <source>
        <dbReference type="EMBL" id="MDR7302329.1"/>
    </source>
</evidence>
<dbReference type="GO" id="GO:0071555">
    <property type="term" value="P:cell wall organization"/>
    <property type="evidence" value="ECO:0007669"/>
    <property type="project" value="UniProtKB-KW"/>
</dbReference>
<dbReference type="InterPro" id="IPR016169">
    <property type="entry name" value="FAD-bd_PCMH_sub2"/>
</dbReference>
<comment type="similarity">
    <text evidence="5 17">Belongs to the MurB family.</text>
</comment>
<dbReference type="InterPro" id="IPR003170">
    <property type="entry name" value="MurB"/>
</dbReference>
<keyword evidence="15 17" id="KW-0961">Cell wall biogenesis/degradation</keyword>
<dbReference type="Gene3D" id="3.30.43.10">
    <property type="entry name" value="Uridine Diphospho-n-acetylenolpyruvylglucosamine Reductase, domain 2"/>
    <property type="match status" value="1"/>
</dbReference>
<keyword evidence="21" id="KW-1185">Reference proteome</keyword>
<dbReference type="GO" id="GO:0051301">
    <property type="term" value="P:cell division"/>
    <property type="evidence" value="ECO:0007669"/>
    <property type="project" value="UniProtKB-KW"/>
</dbReference>
<feature type="active site" evidence="17">
    <location>
        <position position="382"/>
    </location>
</feature>
<feature type="region of interest" description="Disordered" evidence="18">
    <location>
        <begin position="1"/>
        <end position="39"/>
    </location>
</feature>
<comment type="subcellular location">
    <subcellularLocation>
        <location evidence="3 17">Cytoplasm</location>
    </subcellularLocation>
</comment>
<comment type="function">
    <text evidence="2 17">Cell wall formation.</text>
</comment>
<dbReference type="InterPro" id="IPR036318">
    <property type="entry name" value="FAD-bd_PCMH-like_sf"/>
</dbReference>
<dbReference type="GO" id="GO:0008360">
    <property type="term" value="P:regulation of cell shape"/>
    <property type="evidence" value="ECO:0007669"/>
    <property type="project" value="UniProtKB-KW"/>
</dbReference>
<evidence type="ECO:0000256" key="9">
    <source>
        <dbReference type="ARBA" id="ARBA00022827"/>
    </source>
</evidence>
<dbReference type="Gene3D" id="3.30.465.10">
    <property type="match status" value="1"/>
</dbReference>
<dbReference type="InterPro" id="IPR016167">
    <property type="entry name" value="FAD-bd_PCMH_sub1"/>
</dbReference>
<feature type="domain" description="FAD-binding PCMH-type" evidence="19">
    <location>
        <begin position="51"/>
        <end position="221"/>
    </location>
</feature>
<evidence type="ECO:0000256" key="17">
    <source>
        <dbReference type="HAMAP-Rule" id="MF_00037"/>
    </source>
</evidence>
<dbReference type="Gene3D" id="3.90.78.10">
    <property type="entry name" value="UDP-N-acetylenolpyruvoylglucosamine reductase, C-terminal domain"/>
    <property type="match status" value="1"/>
</dbReference>
<dbReference type="HAMAP" id="MF_00037">
    <property type="entry name" value="MurB"/>
    <property type="match status" value="1"/>
</dbReference>
<evidence type="ECO:0000256" key="10">
    <source>
        <dbReference type="ARBA" id="ARBA00022857"/>
    </source>
</evidence>
<evidence type="ECO:0000256" key="16">
    <source>
        <dbReference type="ARBA" id="ARBA00048914"/>
    </source>
</evidence>
<gene>
    <name evidence="17" type="primary">murB</name>
    <name evidence="20" type="ORF">JOF55_002510</name>
</gene>
<dbReference type="InterPro" id="IPR006094">
    <property type="entry name" value="Oxid_FAD_bind_N"/>
</dbReference>
<dbReference type="Proteomes" id="UP001180845">
    <property type="component" value="Unassembled WGS sequence"/>
</dbReference>
<evidence type="ECO:0000256" key="4">
    <source>
        <dbReference type="ARBA" id="ARBA00004752"/>
    </source>
</evidence>
<evidence type="ECO:0000256" key="18">
    <source>
        <dbReference type="SAM" id="MobiDB-lite"/>
    </source>
</evidence>
<keyword evidence="14 17" id="KW-0131">Cell cycle</keyword>
<evidence type="ECO:0000256" key="5">
    <source>
        <dbReference type="ARBA" id="ARBA00010485"/>
    </source>
</evidence>
<evidence type="ECO:0000256" key="7">
    <source>
        <dbReference type="ARBA" id="ARBA00022618"/>
    </source>
</evidence>
<dbReference type="GO" id="GO:0008762">
    <property type="term" value="F:UDP-N-acetylmuramate dehydrogenase activity"/>
    <property type="evidence" value="ECO:0007669"/>
    <property type="project" value="UniProtKB-UniRule"/>
</dbReference>
<keyword evidence="6 17" id="KW-0963">Cytoplasm</keyword>
<evidence type="ECO:0000256" key="8">
    <source>
        <dbReference type="ARBA" id="ARBA00022630"/>
    </source>
</evidence>
<dbReference type="GO" id="GO:0071949">
    <property type="term" value="F:FAD binding"/>
    <property type="evidence" value="ECO:0007669"/>
    <property type="project" value="InterPro"/>
</dbReference>
<proteinExistence type="inferred from homology"/>
<evidence type="ECO:0000313" key="21">
    <source>
        <dbReference type="Proteomes" id="UP001180845"/>
    </source>
</evidence>
<dbReference type="GO" id="GO:0005829">
    <property type="term" value="C:cytosol"/>
    <property type="evidence" value="ECO:0007669"/>
    <property type="project" value="TreeGrafter"/>
</dbReference>
<evidence type="ECO:0000259" key="19">
    <source>
        <dbReference type="PROSITE" id="PS51387"/>
    </source>
</evidence>
<dbReference type="NCBIfam" id="TIGR00179">
    <property type="entry name" value="murB"/>
    <property type="match status" value="1"/>
</dbReference>
<evidence type="ECO:0000256" key="12">
    <source>
        <dbReference type="ARBA" id="ARBA00022984"/>
    </source>
</evidence>
<evidence type="ECO:0000256" key="11">
    <source>
        <dbReference type="ARBA" id="ARBA00022960"/>
    </source>
</evidence>
<dbReference type="PANTHER" id="PTHR21071:SF4">
    <property type="entry name" value="UDP-N-ACETYLENOLPYRUVOYLGLUCOSAMINE REDUCTASE"/>
    <property type="match status" value="1"/>
</dbReference>
<comment type="pathway">
    <text evidence="4 17">Cell wall biogenesis; peptidoglycan biosynthesis.</text>
</comment>
<dbReference type="InterPro" id="IPR016166">
    <property type="entry name" value="FAD-bd_PCMH"/>
</dbReference>
<dbReference type="Pfam" id="PF02873">
    <property type="entry name" value="MurB_C"/>
    <property type="match status" value="1"/>
</dbReference>
<reference evidence="20" key="1">
    <citation type="submission" date="2023-07" db="EMBL/GenBank/DDBJ databases">
        <title>Sequencing the genomes of 1000 actinobacteria strains.</title>
        <authorList>
            <person name="Klenk H.-P."/>
        </authorList>
    </citation>
    <scope>NUCLEOTIDE SEQUENCE</scope>
    <source>
        <strain evidence="20">DSM 45977</strain>
    </source>
</reference>
<dbReference type="EMBL" id="JAVDXW010000001">
    <property type="protein sequence ID" value="MDR7302329.1"/>
    <property type="molecule type" value="Genomic_DNA"/>
</dbReference>
<dbReference type="InterPro" id="IPR036635">
    <property type="entry name" value="MurB_C_sf"/>
</dbReference>
<comment type="caution">
    <text evidence="20">The sequence shown here is derived from an EMBL/GenBank/DDBJ whole genome shotgun (WGS) entry which is preliminary data.</text>
</comment>
<comment type="catalytic activity">
    <reaction evidence="16 17">
        <text>UDP-N-acetyl-alpha-D-muramate + NADP(+) = UDP-N-acetyl-3-O-(1-carboxyvinyl)-alpha-D-glucosamine + NADPH + H(+)</text>
        <dbReference type="Rhea" id="RHEA:12248"/>
        <dbReference type="ChEBI" id="CHEBI:15378"/>
        <dbReference type="ChEBI" id="CHEBI:57783"/>
        <dbReference type="ChEBI" id="CHEBI:58349"/>
        <dbReference type="ChEBI" id="CHEBI:68483"/>
        <dbReference type="ChEBI" id="CHEBI:70757"/>
        <dbReference type="EC" id="1.3.1.98"/>
    </reaction>
</comment>
<keyword evidence="10 17" id="KW-0521">NADP</keyword>
<dbReference type="SUPFAM" id="SSF56194">
    <property type="entry name" value="Uridine diphospho-N-Acetylenolpyruvylglucosamine reductase, MurB, C-terminal domain"/>
    <property type="match status" value="1"/>
</dbReference>
<evidence type="ECO:0000256" key="13">
    <source>
        <dbReference type="ARBA" id="ARBA00023002"/>
    </source>
</evidence>
<comment type="cofactor">
    <cofactor evidence="1 17">
        <name>FAD</name>
        <dbReference type="ChEBI" id="CHEBI:57692"/>
    </cofactor>
</comment>
<keyword evidence="8 17" id="KW-0285">Flavoprotein</keyword>
<protein>
    <recommendedName>
        <fullName evidence="17">UDP-N-acetylenolpyruvoylglucosamine reductase</fullName>
        <ecNumber evidence="17">1.3.1.98</ecNumber>
    </recommendedName>
    <alternativeName>
        <fullName evidence="17">UDP-N-acetylmuramate dehydrogenase</fullName>
    </alternativeName>
</protein>
<dbReference type="InterPro" id="IPR011601">
    <property type="entry name" value="MurB_C"/>
</dbReference>
<evidence type="ECO:0000256" key="1">
    <source>
        <dbReference type="ARBA" id="ARBA00001974"/>
    </source>
</evidence>
<keyword evidence="13 17" id="KW-0560">Oxidoreductase</keyword>
<keyword evidence="11 17" id="KW-0133">Cell shape</keyword>
<organism evidence="20 21">
    <name type="scientific">Haloactinomyces albus</name>
    <dbReference type="NCBI Taxonomy" id="1352928"/>
    <lineage>
        <taxon>Bacteria</taxon>
        <taxon>Bacillati</taxon>
        <taxon>Actinomycetota</taxon>
        <taxon>Actinomycetes</taxon>
        <taxon>Actinopolysporales</taxon>
        <taxon>Actinopolysporaceae</taxon>
        <taxon>Haloactinomyces</taxon>
    </lineage>
</organism>
<dbReference type="PANTHER" id="PTHR21071">
    <property type="entry name" value="UDP-N-ACETYLENOLPYRUVOYLGLUCOSAMINE REDUCTASE"/>
    <property type="match status" value="1"/>
</dbReference>
<keyword evidence="9 17" id="KW-0274">FAD</keyword>
<evidence type="ECO:0000256" key="14">
    <source>
        <dbReference type="ARBA" id="ARBA00023306"/>
    </source>
</evidence>
<feature type="compositionally biased region" description="Polar residues" evidence="18">
    <location>
        <begin position="1"/>
        <end position="17"/>
    </location>
</feature>
<feature type="active site" description="Proton donor" evidence="17">
    <location>
        <position position="276"/>
    </location>
</feature>
<evidence type="ECO:0000256" key="2">
    <source>
        <dbReference type="ARBA" id="ARBA00003921"/>
    </source>
</evidence>
<dbReference type="Pfam" id="PF01565">
    <property type="entry name" value="FAD_binding_4"/>
    <property type="match status" value="1"/>
</dbReference>